<protein>
    <submittedName>
        <fullName evidence="3">Uncharacterized protein</fullName>
    </submittedName>
</protein>
<keyword evidence="2" id="KW-1133">Transmembrane helix</keyword>
<name>A0ABQ4DT81_9ACTN</name>
<keyword evidence="4" id="KW-1185">Reference proteome</keyword>
<evidence type="ECO:0000256" key="1">
    <source>
        <dbReference type="SAM" id="MobiDB-lite"/>
    </source>
</evidence>
<feature type="compositionally biased region" description="Basic and acidic residues" evidence="1">
    <location>
        <begin position="51"/>
        <end position="65"/>
    </location>
</feature>
<evidence type="ECO:0000256" key="2">
    <source>
        <dbReference type="SAM" id="Phobius"/>
    </source>
</evidence>
<dbReference type="Proteomes" id="UP000646749">
    <property type="component" value="Unassembled WGS sequence"/>
</dbReference>
<feature type="region of interest" description="Disordered" evidence="1">
    <location>
        <begin position="51"/>
        <end position="72"/>
    </location>
</feature>
<keyword evidence="2" id="KW-0472">Membrane</keyword>
<dbReference type="EMBL" id="BONW01000001">
    <property type="protein sequence ID" value="GIG85322.1"/>
    <property type="molecule type" value="Genomic_DNA"/>
</dbReference>
<dbReference type="RefSeq" id="WP_203864005.1">
    <property type="nucleotide sequence ID" value="NZ_BONW01000001.1"/>
</dbReference>
<keyword evidence="2" id="KW-0812">Transmembrane</keyword>
<accession>A0ABQ4DT81</accession>
<evidence type="ECO:0000313" key="4">
    <source>
        <dbReference type="Proteomes" id="UP000646749"/>
    </source>
</evidence>
<organism evidence="3 4">
    <name type="scientific">Plantactinospora endophytica</name>
    <dbReference type="NCBI Taxonomy" id="673535"/>
    <lineage>
        <taxon>Bacteria</taxon>
        <taxon>Bacillati</taxon>
        <taxon>Actinomycetota</taxon>
        <taxon>Actinomycetes</taxon>
        <taxon>Micromonosporales</taxon>
        <taxon>Micromonosporaceae</taxon>
        <taxon>Plantactinospora</taxon>
    </lineage>
</organism>
<proteinExistence type="predicted"/>
<comment type="caution">
    <text evidence="3">The sequence shown here is derived from an EMBL/GenBank/DDBJ whole genome shotgun (WGS) entry which is preliminary data.</text>
</comment>
<sequence>MGELANFLPAGGFGAVGVGGLLVTIVAYLLNANRADRKEYQEAIDRAEKRADEAARRTDAAEQRAEGLQQAVDEARRARRAAEDALALVERELHRYRPDAPS</sequence>
<evidence type="ECO:0000313" key="3">
    <source>
        <dbReference type="EMBL" id="GIG85322.1"/>
    </source>
</evidence>
<feature type="transmembrane region" description="Helical" evidence="2">
    <location>
        <begin position="12"/>
        <end position="30"/>
    </location>
</feature>
<gene>
    <name evidence="3" type="ORF">Pen02_02580</name>
</gene>
<reference evidence="3 4" key="1">
    <citation type="submission" date="2021-01" db="EMBL/GenBank/DDBJ databases">
        <title>Whole genome shotgun sequence of Plantactinospora endophytica NBRC 110450.</title>
        <authorList>
            <person name="Komaki H."/>
            <person name="Tamura T."/>
        </authorList>
    </citation>
    <scope>NUCLEOTIDE SEQUENCE [LARGE SCALE GENOMIC DNA]</scope>
    <source>
        <strain evidence="3 4">NBRC 110450</strain>
    </source>
</reference>